<evidence type="ECO:0000313" key="2">
    <source>
        <dbReference type="Proteomes" id="UP000248646"/>
    </source>
</evidence>
<organism evidence="1 2">
    <name type="scientific">Psychrobacillus insolitus</name>
    <dbReference type="NCBI Taxonomy" id="1461"/>
    <lineage>
        <taxon>Bacteria</taxon>
        <taxon>Bacillati</taxon>
        <taxon>Bacillota</taxon>
        <taxon>Bacilli</taxon>
        <taxon>Bacillales</taxon>
        <taxon>Bacillaceae</taxon>
        <taxon>Psychrobacillus</taxon>
    </lineage>
</organism>
<gene>
    <name evidence="1" type="ORF">C7437_11110</name>
</gene>
<dbReference type="Pfam" id="PF09709">
    <property type="entry name" value="Cas_Csd1"/>
    <property type="match status" value="1"/>
</dbReference>
<dbReference type="CDD" id="cd09757">
    <property type="entry name" value="Cas8c_I-C"/>
    <property type="match status" value="1"/>
</dbReference>
<dbReference type="AlphaFoldDB" id="A0A2W7MLG7"/>
<evidence type="ECO:0000313" key="1">
    <source>
        <dbReference type="EMBL" id="PZX02418.1"/>
    </source>
</evidence>
<dbReference type="OrthoDB" id="5389988at2"/>
<dbReference type="Proteomes" id="UP000248646">
    <property type="component" value="Unassembled WGS sequence"/>
</dbReference>
<sequence>MSYLRALYSTYENNLDEVGIVSTKETRDQKIIEYMLLPISHTTQTAHVELTVNLDGTFNNAKVINKISTILPFTEGSGSRAGKNFTAPHVLHDKLMYVAGDYVAYTNDIEKRVGFTTYIQQLKEWCESPYSHEHVKAIYNYVKQGTVIRDLVSSSILYLNELELLSAKKDLKMEDKPEIFSVLTGEQESTFVRFNVHIPGDITKPIWRNKDIFDAYINFYNTKLKENDICYVSGENAPIIERHPNKLRNSGDKAKLISANDSSGFTFRGRFKESIEAANISYDVSQKAHNALKWLIERQGKTIDGRVFLIWGSKNPDIPHVTNDLSDDTFTGFNSLLMEFETDDSSYVDTKEVLARQYKEVIAGIKKKVNISEVDDEIIYVLTIDAATPGRIAVLYYRDFQVNDYLEKILKWHTSASWRQVHKKDDKWIEYYGSPSFYTIAHAAYGPHPNDKVIKGVVERLMPCVLDGRRVPLDIINSAIVRASNPQFYKQTWEWKRALTVACSLVKKRYEKEGYKVALDKTNTDRDYLFGRLLAVADVLERSALGKEGNHSTNALRYMNAFARQPERTWKIIQMNLQPYQMRLREKGIHYSTLIDEIASTIRIESFNNKPLNGKYLLGYYSQRQDLYTKKDKTDEGEK</sequence>
<dbReference type="EMBL" id="QKZI01000011">
    <property type="protein sequence ID" value="PZX02418.1"/>
    <property type="molecule type" value="Genomic_DNA"/>
</dbReference>
<accession>A0A2W7MLG7</accession>
<dbReference type="InterPro" id="IPR010144">
    <property type="entry name" value="CRISPR-assoc_prot_Csd1-typ"/>
</dbReference>
<reference evidence="1 2" key="1">
    <citation type="submission" date="2018-06" db="EMBL/GenBank/DDBJ databases">
        <title>Genomic Encyclopedia of Type Strains, Phase IV (KMG-IV): sequencing the most valuable type-strain genomes for metagenomic binning, comparative biology and taxonomic classification.</title>
        <authorList>
            <person name="Goeker M."/>
        </authorList>
    </citation>
    <scope>NUCLEOTIDE SEQUENCE [LARGE SCALE GENOMIC DNA]</scope>
    <source>
        <strain evidence="1 2">DSM 5</strain>
    </source>
</reference>
<dbReference type="RefSeq" id="WP_111440864.1">
    <property type="nucleotide sequence ID" value="NZ_QKZI01000011.1"/>
</dbReference>
<name>A0A2W7MLG7_9BACI</name>
<dbReference type="NCBIfam" id="TIGR01863">
    <property type="entry name" value="cas_Csd1"/>
    <property type="match status" value="1"/>
</dbReference>
<proteinExistence type="predicted"/>
<comment type="caution">
    <text evidence="1">The sequence shown here is derived from an EMBL/GenBank/DDBJ whole genome shotgun (WGS) entry which is preliminary data.</text>
</comment>
<protein>
    <submittedName>
        <fullName evidence="1">CRISPR-associated Csd1 family protein</fullName>
    </submittedName>
</protein>
<keyword evidence="2" id="KW-1185">Reference proteome</keyword>